<reference evidence="5" key="1">
    <citation type="journal article" date="2019" name="Int. J. Syst. Evol. Microbiol.">
        <title>The Global Catalogue of Microorganisms (GCM) 10K type strain sequencing project: providing services to taxonomists for standard genome sequencing and annotation.</title>
        <authorList>
            <consortium name="The Broad Institute Genomics Platform"/>
            <consortium name="The Broad Institute Genome Sequencing Center for Infectious Disease"/>
            <person name="Wu L."/>
            <person name="Ma J."/>
        </authorList>
    </citation>
    <scope>NUCLEOTIDE SEQUENCE [LARGE SCALE GENOMIC DNA]</scope>
    <source>
        <strain evidence="5">CGMCC 4.1641</strain>
    </source>
</reference>
<dbReference type="Proteomes" id="UP001595755">
    <property type="component" value="Unassembled WGS sequence"/>
</dbReference>
<name>A0ABV8S729_9BACL</name>
<dbReference type="SMART" id="SM01208">
    <property type="entry name" value="G5"/>
    <property type="match status" value="1"/>
</dbReference>
<dbReference type="InterPro" id="IPR007391">
    <property type="entry name" value="Vancomycin_resist_VanW"/>
</dbReference>
<dbReference type="InterPro" id="IPR052913">
    <property type="entry name" value="Glycopeptide_resist_protein"/>
</dbReference>
<evidence type="ECO:0000256" key="2">
    <source>
        <dbReference type="SAM" id="MobiDB-lite"/>
    </source>
</evidence>
<keyword evidence="5" id="KW-1185">Reference proteome</keyword>
<feature type="region of interest" description="Disordered" evidence="2">
    <location>
        <begin position="457"/>
        <end position="494"/>
    </location>
</feature>
<comment type="caution">
    <text evidence="4">The sequence shown here is derived from an EMBL/GenBank/DDBJ whole genome shotgun (WGS) entry which is preliminary data.</text>
</comment>
<dbReference type="Pfam" id="PF04294">
    <property type="entry name" value="VanW"/>
    <property type="match status" value="1"/>
</dbReference>
<protein>
    <submittedName>
        <fullName evidence="4">VanW family protein</fullName>
    </submittedName>
</protein>
<proteinExistence type="predicted"/>
<evidence type="ECO:0000313" key="4">
    <source>
        <dbReference type="EMBL" id="MFC4303394.1"/>
    </source>
</evidence>
<dbReference type="PANTHER" id="PTHR35788">
    <property type="entry name" value="EXPORTED PROTEIN-RELATED"/>
    <property type="match status" value="1"/>
</dbReference>
<dbReference type="RefSeq" id="WP_204602883.1">
    <property type="nucleotide sequence ID" value="NZ_JBHSED010000013.1"/>
</dbReference>
<evidence type="ECO:0000256" key="1">
    <source>
        <dbReference type="ARBA" id="ARBA00022729"/>
    </source>
</evidence>
<sequence>MKKIGLITMIILLMMVGAGVGSAMSYGSDEALPEEFSVGGLALGGLSPDAAIVKLNSRISELEATQVTLDSNGLNLSSESNASAGVAVLSLKELGLDIQAEEAIRAIERHRGYSWWERAKQRIQGMPSESYGINVAWDEAVLSRTANQAWGSLIQETGANATRTIDERDTVVYKPERMGRRIELEGAIREIRKLAPASLADTGGNQVHRVEAAVLEVPPEITVARLKEDGLERKLVEFTTSFATSGEGRSHNVTAAAKALNDTLLKPGEVFEYGKIVAKAEKEYGYKEAPVILKGKLTPGIGGGICQVSSTLYNAALLTGLEIVERRNHSLPVSYLPRGLDATFADGYVNFKFRNSTGKQLLIRTVVSDKTVTVKLFGTMPDNVSYRTETAELKVNPPKTQFVADPAVTPGQQKLVQKGASGYVVEAFLIKSVDGIVAERKKLSKDTYRTQDTLIAVHPDDPRLLPNGSGKIPQTDRSETPPSGEPSREIIEPI</sequence>
<accession>A0ABV8S729</accession>
<dbReference type="Pfam" id="PF07501">
    <property type="entry name" value="G5"/>
    <property type="match status" value="1"/>
</dbReference>
<keyword evidence="1" id="KW-0732">Signal</keyword>
<feature type="domain" description="G5" evidence="3">
    <location>
        <begin position="381"/>
        <end position="461"/>
    </location>
</feature>
<dbReference type="EMBL" id="JBHSED010000013">
    <property type="protein sequence ID" value="MFC4303394.1"/>
    <property type="molecule type" value="Genomic_DNA"/>
</dbReference>
<dbReference type="PANTHER" id="PTHR35788:SF1">
    <property type="entry name" value="EXPORTED PROTEIN"/>
    <property type="match status" value="1"/>
</dbReference>
<evidence type="ECO:0000313" key="5">
    <source>
        <dbReference type="Proteomes" id="UP001595755"/>
    </source>
</evidence>
<evidence type="ECO:0000259" key="3">
    <source>
        <dbReference type="PROSITE" id="PS51109"/>
    </source>
</evidence>
<dbReference type="Gene3D" id="2.20.230.10">
    <property type="entry name" value="Resuscitation-promoting factor rpfb"/>
    <property type="match status" value="1"/>
</dbReference>
<organism evidence="4 5">
    <name type="scientific">Cohnella boryungensis</name>
    <dbReference type="NCBI Taxonomy" id="768479"/>
    <lineage>
        <taxon>Bacteria</taxon>
        <taxon>Bacillati</taxon>
        <taxon>Bacillota</taxon>
        <taxon>Bacilli</taxon>
        <taxon>Bacillales</taxon>
        <taxon>Paenibacillaceae</taxon>
        <taxon>Cohnella</taxon>
    </lineage>
</organism>
<dbReference type="PROSITE" id="PS51109">
    <property type="entry name" value="G5"/>
    <property type="match status" value="1"/>
</dbReference>
<dbReference type="InterPro" id="IPR011098">
    <property type="entry name" value="G5_dom"/>
</dbReference>
<gene>
    <name evidence="4" type="ORF">ACFO1S_08010</name>
</gene>